<dbReference type="InterPro" id="IPR052512">
    <property type="entry name" value="4CMD/NDH-1_regulator"/>
</dbReference>
<proteinExistence type="predicted"/>
<reference evidence="2 3" key="1">
    <citation type="submission" date="2023-11" db="EMBL/GenBank/DDBJ databases">
        <title>Bacillus jintuensis, isolated from a mudflat on the Beibu Gulf coast.</title>
        <authorList>
            <person name="Li M."/>
        </authorList>
    </citation>
    <scope>NUCLEOTIDE SEQUENCE [LARGE SCALE GENOMIC DNA]</scope>
    <source>
        <strain evidence="2 3">31A1R</strain>
    </source>
</reference>
<keyword evidence="3" id="KW-1185">Reference proteome</keyword>
<evidence type="ECO:0000259" key="1">
    <source>
        <dbReference type="Pfam" id="PF02627"/>
    </source>
</evidence>
<dbReference type="EMBL" id="JAXOFX010000005">
    <property type="protein sequence ID" value="MDZ5472202.1"/>
    <property type="molecule type" value="Genomic_DNA"/>
</dbReference>
<dbReference type="Proteomes" id="UP001290455">
    <property type="component" value="Unassembled WGS sequence"/>
</dbReference>
<evidence type="ECO:0000313" key="3">
    <source>
        <dbReference type="Proteomes" id="UP001290455"/>
    </source>
</evidence>
<dbReference type="Gene3D" id="1.20.1290.10">
    <property type="entry name" value="AhpD-like"/>
    <property type="match status" value="1"/>
</dbReference>
<evidence type="ECO:0000313" key="2">
    <source>
        <dbReference type="EMBL" id="MDZ5472202.1"/>
    </source>
</evidence>
<dbReference type="PANTHER" id="PTHR33570:SF2">
    <property type="entry name" value="CARBOXYMUCONOLACTONE DECARBOXYLASE-LIKE DOMAIN-CONTAINING PROTEIN"/>
    <property type="match status" value="1"/>
</dbReference>
<accession>A0ABU5IYI0</accession>
<name>A0ABU5IYI0_9BACI</name>
<organism evidence="2 3">
    <name type="scientific">Robertmurraya mangrovi</name>
    <dbReference type="NCBI Taxonomy" id="3098077"/>
    <lineage>
        <taxon>Bacteria</taxon>
        <taxon>Bacillati</taxon>
        <taxon>Bacillota</taxon>
        <taxon>Bacilli</taxon>
        <taxon>Bacillales</taxon>
        <taxon>Bacillaceae</taxon>
        <taxon>Robertmurraya</taxon>
    </lineage>
</organism>
<sequence>MKSERFEKGTEMLEKLTGGESDHVIENIMSFAPDFGKMIIEFGFGEIYGRETFDVKQRSIITLTSLISQGAGERQLTFHFKAGLHAGLTKEEIIEIIIHCAGYAGFPKAANALEIFKTIVEAK</sequence>
<dbReference type="SUPFAM" id="SSF69118">
    <property type="entry name" value="AhpD-like"/>
    <property type="match status" value="1"/>
</dbReference>
<protein>
    <submittedName>
        <fullName evidence="2">Carboxymuconolactone decarboxylase family protein</fullName>
    </submittedName>
</protein>
<comment type="caution">
    <text evidence="2">The sequence shown here is derived from an EMBL/GenBank/DDBJ whole genome shotgun (WGS) entry which is preliminary data.</text>
</comment>
<feature type="domain" description="Carboxymuconolactone decarboxylase-like" evidence="1">
    <location>
        <begin position="33"/>
        <end position="117"/>
    </location>
</feature>
<dbReference type="InterPro" id="IPR003779">
    <property type="entry name" value="CMD-like"/>
</dbReference>
<dbReference type="Pfam" id="PF02627">
    <property type="entry name" value="CMD"/>
    <property type="match status" value="1"/>
</dbReference>
<dbReference type="InterPro" id="IPR029032">
    <property type="entry name" value="AhpD-like"/>
</dbReference>
<dbReference type="RefSeq" id="WP_322446500.1">
    <property type="nucleotide sequence ID" value="NZ_JAXOFX010000005.1"/>
</dbReference>
<dbReference type="PANTHER" id="PTHR33570">
    <property type="entry name" value="4-CARBOXYMUCONOLACTONE DECARBOXYLASE FAMILY PROTEIN"/>
    <property type="match status" value="1"/>
</dbReference>
<gene>
    <name evidence="2" type="ORF">SM124_10620</name>
</gene>